<dbReference type="InterPro" id="IPR000531">
    <property type="entry name" value="Beta-barrel_TonB"/>
</dbReference>
<gene>
    <name evidence="15" type="ORF">H9L13_08115</name>
</gene>
<comment type="subcellular location">
    <subcellularLocation>
        <location evidence="1 10">Cell outer membrane</location>
        <topology evidence="1 10">Multi-pass membrane protein</topology>
    </subcellularLocation>
</comment>
<dbReference type="EMBL" id="CP060718">
    <property type="protein sequence ID" value="QNN66661.1"/>
    <property type="molecule type" value="Genomic_DNA"/>
</dbReference>
<evidence type="ECO:0000256" key="10">
    <source>
        <dbReference type="PROSITE-ProRule" id="PRU01360"/>
    </source>
</evidence>
<feature type="domain" description="TonB-dependent receptor plug" evidence="14">
    <location>
        <begin position="24"/>
        <end position="129"/>
    </location>
</feature>
<evidence type="ECO:0000256" key="11">
    <source>
        <dbReference type="RuleBase" id="RU003357"/>
    </source>
</evidence>
<sequence length="612" mass="65897">MPAVPIDTDQIIITASRAPDDASRSAASATMLDQVRIVRLGEPLAPALLRLAPSTAITAQGPSGLFTEVRIRGAENNHTLLFIDGIRANDPATGDFARFELLNADLASRIEVVRGPQSALWGSQAIGGVIAINGLDEPAGAMAIAEAGSFGSRRLGASGSMGAERASLSGAIGWQRASGIDSFSGDGDRDGYRNMSGRLRGTITLSSAVTVGASALALTGTSEFDGYDLVTFERADTLDTSKNRLAAARVWAALGQVDTQWRGRVGATLLGSSNDNRRDGNPVNRTKGTRRALDAQVERQFVTGRLEHQLIAAFDAESETFEARDTIYLGATNQDRDRSHKAITAEWKGDVGAFTADVAIRRDMFNRFKDATSLRASLLTQVGGGFALAGSYAQGIAQPTFFDLFGFFPGDFVGNPDLKPESSRGFEGSVRFRRDRIAASLSVYRQHLRDEIVDNANFTSVENSESASRRWGVEAELGWQPVDALRVTAHYAYLKSTQPDRLTNQQLEEWRRPRHSGSLAADGGIGCWSYGASIAYVGSHLDRQEVAPFAIVRLDSYVLANARIAYAVTPGAELFVRGSNLLDSDYEDSAGYRTEGRGLFVGIRLADRRSSP</sequence>
<protein>
    <submittedName>
        <fullName evidence="15">TonB-dependent receptor</fullName>
    </submittedName>
</protein>
<dbReference type="KEGG" id="slut:H9L13_08115"/>
<evidence type="ECO:0000259" key="14">
    <source>
        <dbReference type="Pfam" id="PF07715"/>
    </source>
</evidence>
<evidence type="ECO:0000256" key="1">
    <source>
        <dbReference type="ARBA" id="ARBA00004571"/>
    </source>
</evidence>
<dbReference type="Gene3D" id="2.170.130.10">
    <property type="entry name" value="TonB-dependent receptor, plug domain"/>
    <property type="match status" value="1"/>
</dbReference>
<dbReference type="Pfam" id="PF07715">
    <property type="entry name" value="Plug"/>
    <property type="match status" value="1"/>
</dbReference>
<feature type="region of interest" description="Disordered" evidence="12">
    <location>
        <begin position="268"/>
        <end position="288"/>
    </location>
</feature>
<keyword evidence="9 10" id="KW-0998">Cell outer membrane</keyword>
<accession>A0A7G9SFN6</accession>
<reference evidence="15 16" key="1">
    <citation type="submission" date="2020-08" db="EMBL/GenBank/DDBJ databases">
        <title>Genome sequence of Sphingomonas lutea KCTC 23642T.</title>
        <authorList>
            <person name="Hyun D.-W."/>
            <person name="Bae J.-W."/>
        </authorList>
    </citation>
    <scope>NUCLEOTIDE SEQUENCE [LARGE SCALE GENOMIC DNA]</scope>
    <source>
        <strain evidence="15 16">KCTC 23642</strain>
    </source>
</reference>
<organism evidence="15 16">
    <name type="scientific">Sphingomonas lutea</name>
    <dbReference type="NCBI Taxonomy" id="1045317"/>
    <lineage>
        <taxon>Bacteria</taxon>
        <taxon>Pseudomonadati</taxon>
        <taxon>Pseudomonadota</taxon>
        <taxon>Alphaproteobacteria</taxon>
        <taxon>Sphingomonadales</taxon>
        <taxon>Sphingomonadaceae</taxon>
        <taxon>Sphingomonas</taxon>
    </lineage>
</organism>
<name>A0A7G9SFN6_9SPHN</name>
<keyword evidence="15" id="KW-0675">Receptor</keyword>
<evidence type="ECO:0000256" key="5">
    <source>
        <dbReference type="ARBA" id="ARBA00022729"/>
    </source>
</evidence>
<dbReference type="GO" id="GO:0006811">
    <property type="term" value="P:monoatomic ion transport"/>
    <property type="evidence" value="ECO:0007669"/>
    <property type="project" value="UniProtKB-KW"/>
</dbReference>
<evidence type="ECO:0000256" key="8">
    <source>
        <dbReference type="ARBA" id="ARBA00023136"/>
    </source>
</evidence>
<evidence type="ECO:0000256" key="2">
    <source>
        <dbReference type="ARBA" id="ARBA00022448"/>
    </source>
</evidence>
<dbReference type="PROSITE" id="PS52016">
    <property type="entry name" value="TONB_DEPENDENT_REC_3"/>
    <property type="match status" value="1"/>
</dbReference>
<evidence type="ECO:0000313" key="15">
    <source>
        <dbReference type="EMBL" id="QNN66661.1"/>
    </source>
</evidence>
<dbReference type="Pfam" id="PF00593">
    <property type="entry name" value="TonB_dep_Rec_b-barrel"/>
    <property type="match status" value="1"/>
</dbReference>
<evidence type="ECO:0000313" key="16">
    <source>
        <dbReference type="Proteomes" id="UP000515971"/>
    </source>
</evidence>
<dbReference type="AlphaFoldDB" id="A0A7G9SFN6"/>
<evidence type="ECO:0000256" key="3">
    <source>
        <dbReference type="ARBA" id="ARBA00022452"/>
    </source>
</evidence>
<dbReference type="PANTHER" id="PTHR30069">
    <property type="entry name" value="TONB-DEPENDENT OUTER MEMBRANE RECEPTOR"/>
    <property type="match status" value="1"/>
</dbReference>
<dbReference type="Proteomes" id="UP000515971">
    <property type="component" value="Chromosome"/>
</dbReference>
<dbReference type="InterPro" id="IPR036942">
    <property type="entry name" value="Beta-barrel_TonB_sf"/>
</dbReference>
<dbReference type="SUPFAM" id="SSF56935">
    <property type="entry name" value="Porins"/>
    <property type="match status" value="1"/>
</dbReference>
<dbReference type="InterPro" id="IPR012910">
    <property type="entry name" value="Plug_dom"/>
</dbReference>
<keyword evidence="7 11" id="KW-0798">TonB box</keyword>
<evidence type="ECO:0000256" key="9">
    <source>
        <dbReference type="ARBA" id="ARBA00023237"/>
    </source>
</evidence>
<evidence type="ECO:0000256" key="12">
    <source>
        <dbReference type="SAM" id="MobiDB-lite"/>
    </source>
</evidence>
<keyword evidence="2 10" id="KW-0813">Transport</keyword>
<keyword evidence="16" id="KW-1185">Reference proteome</keyword>
<comment type="similarity">
    <text evidence="10 11">Belongs to the TonB-dependent receptor family.</text>
</comment>
<dbReference type="RefSeq" id="WP_187537253.1">
    <property type="nucleotide sequence ID" value="NZ_BAABJT010000001.1"/>
</dbReference>
<evidence type="ECO:0000256" key="6">
    <source>
        <dbReference type="ARBA" id="ARBA00023065"/>
    </source>
</evidence>
<evidence type="ECO:0000259" key="13">
    <source>
        <dbReference type="Pfam" id="PF00593"/>
    </source>
</evidence>
<dbReference type="InterPro" id="IPR037066">
    <property type="entry name" value="Plug_dom_sf"/>
</dbReference>
<proteinExistence type="inferred from homology"/>
<keyword evidence="4 10" id="KW-0812">Transmembrane</keyword>
<feature type="domain" description="TonB-dependent receptor-like beta-barrel" evidence="13">
    <location>
        <begin position="190"/>
        <end position="581"/>
    </location>
</feature>
<evidence type="ECO:0000256" key="4">
    <source>
        <dbReference type="ARBA" id="ARBA00022692"/>
    </source>
</evidence>
<keyword evidence="5" id="KW-0732">Signal</keyword>
<dbReference type="InterPro" id="IPR039426">
    <property type="entry name" value="TonB-dep_rcpt-like"/>
</dbReference>
<keyword evidence="3 10" id="KW-1134">Transmembrane beta strand</keyword>
<keyword evidence="6" id="KW-0406">Ion transport</keyword>
<evidence type="ECO:0000256" key="7">
    <source>
        <dbReference type="ARBA" id="ARBA00023077"/>
    </source>
</evidence>
<dbReference type="Gene3D" id="2.40.170.20">
    <property type="entry name" value="TonB-dependent receptor, beta-barrel domain"/>
    <property type="match status" value="1"/>
</dbReference>
<dbReference type="GO" id="GO:0009279">
    <property type="term" value="C:cell outer membrane"/>
    <property type="evidence" value="ECO:0007669"/>
    <property type="project" value="UniProtKB-SubCell"/>
</dbReference>
<dbReference type="PANTHER" id="PTHR30069:SF53">
    <property type="entry name" value="COLICIN I RECEPTOR-RELATED"/>
    <property type="match status" value="1"/>
</dbReference>
<keyword evidence="8 10" id="KW-0472">Membrane</keyword>
<dbReference type="GO" id="GO:0015889">
    <property type="term" value="P:cobalamin transport"/>
    <property type="evidence" value="ECO:0007669"/>
    <property type="project" value="TreeGrafter"/>
</dbReference>